<protein>
    <recommendedName>
        <fullName evidence="2">TonB C-terminal domain-containing protein</fullName>
    </recommendedName>
</protein>
<dbReference type="InterPro" id="IPR037682">
    <property type="entry name" value="TonB_C"/>
</dbReference>
<keyword evidence="4" id="KW-1185">Reference proteome</keyword>
<reference evidence="3 4" key="1">
    <citation type="submission" date="2020-02" db="EMBL/GenBank/DDBJ databases">
        <title>Complete genome sequence of Flavobacteriaceae bacterium.</title>
        <authorList>
            <person name="Kim S.-J."/>
            <person name="Kim Y.-S."/>
            <person name="Kim K.-H."/>
        </authorList>
    </citation>
    <scope>NUCLEOTIDE SEQUENCE [LARGE SCALE GENOMIC DNA]</scope>
    <source>
        <strain evidence="3 4">RR4-40</strain>
    </source>
</reference>
<feature type="domain" description="TonB C-terminal" evidence="2">
    <location>
        <begin position="81"/>
        <end position="138"/>
    </location>
</feature>
<feature type="signal peptide" evidence="1">
    <location>
        <begin position="1"/>
        <end position="18"/>
    </location>
</feature>
<dbReference type="RefSeq" id="WP_164680239.1">
    <property type="nucleotide sequence ID" value="NZ_CP049057.1"/>
</dbReference>
<dbReference type="SUPFAM" id="SSF74653">
    <property type="entry name" value="TolA/TonB C-terminal domain"/>
    <property type="match status" value="1"/>
</dbReference>
<dbReference type="Gene3D" id="3.30.1150.10">
    <property type="match status" value="1"/>
</dbReference>
<dbReference type="EMBL" id="CP049057">
    <property type="protein sequence ID" value="QIE60227.1"/>
    <property type="molecule type" value="Genomic_DNA"/>
</dbReference>
<feature type="chain" id="PRO_5026241035" description="TonB C-terminal domain-containing protein" evidence="1">
    <location>
        <begin position="19"/>
        <end position="139"/>
    </location>
</feature>
<dbReference type="AlphaFoldDB" id="A0A6G6GNX5"/>
<evidence type="ECO:0000313" key="3">
    <source>
        <dbReference type="EMBL" id="QIE60227.1"/>
    </source>
</evidence>
<dbReference type="Pfam" id="PF03544">
    <property type="entry name" value="TonB_C"/>
    <property type="match status" value="1"/>
</dbReference>
<keyword evidence="1" id="KW-0732">Signal</keyword>
<dbReference type="KEGG" id="mgel:G5B37_11845"/>
<evidence type="ECO:0000313" key="4">
    <source>
        <dbReference type="Proteomes" id="UP000505306"/>
    </source>
</evidence>
<evidence type="ECO:0000259" key="2">
    <source>
        <dbReference type="Pfam" id="PF03544"/>
    </source>
</evidence>
<organism evidence="3 4">
    <name type="scientific">Rasiella rasia</name>
    <dbReference type="NCBI Taxonomy" id="2744027"/>
    <lineage>
        <taxon>Bacteria</taxon>
        <taxon>Pseudomonadati</taxon>
        <taxon>Bacteroidota</taxon>
        <taxon>Flavobacteriia</taxon>
        <taxon>Flavobacteriales</taxon>
        <taxon>Flavobacteriaceae</taxon>
        <taxon>Rasiella</taxon>
    </lineage>
</organism>
<gene>
    <name evidence="3" type="ORF">G5B37_11845</name>
</gene>
<dbReference type="Proteomes" id="UP000505306">
    <property type="component" value="Chromosome"/>
</dbReference>
<name>A0A6G6GNX5_9FLAO</name>
<accession>A0A6G6GNX5</accession>
<sequence>MLRLLPFLFLFNSFSLLAQLEIVPFSQMDNPPAFQGCVSDTKEISTACTQEAIDAFARNKFNTGLFKGLNLNEKRVRLYAQFTIDTAGSIKDIVVRTAHPQLEKEIKRVLKLAPRFRPGTHEGKPSAAKYTLPLVFTLG</sequence>
<dbReference type="GO" id="GO:0055085">
    <property type="term" value="P:transmembrane transport"/>
    <property type="evidence" value="ECO:0007669"/>
    <property type="project" value="InterPro"/>
</dbReference>
<evidence type="ECO:0000256" key="1">
    <source>
        <dbReference type="SAM" id="SignalP"/>
    </source>
</evidence>
<proteinExistence type="predicted"/>